<dbReference type="RefSeq" id="WP_022607088.1">
    <property type="nucleotide sequence ID" value="NZ_ASSJ01000049.1"/>
</dbReference>
<dbReference type="EMBL" id="ASSJ01000049">
    <property type="protein sequence ID" value="ERN41504.1"/>
    <property type="molecule type" value="Genomic_DNA"/>
</dbReference>
<accession>U5DLP3</accession>
<dbReference type="STRING" id="582515.KR51_00020830"/>
<dbReference type="AlphaFoldDB" id="U5DLP3"/>
<protein>
    <submittedName>
        <fullName evidence="1">Uncharacterized protein</fullName>
    </submittedName>
</protein>
<keyword evidence="2" id="KW-1185">Reference proteome</keyword>
<organism evidence="1 2">
    <name type="scientific">Rubidibacter lacunae KORDI 51-2</name>
    <dbReference type="NCBI Taxonomy" id="582515"/>
    <lineage>
        <taxon>Bacteria</taxon>
        <taxon>Bacillati</taxon>
        <taxon>Cyanobacteriota</taxon>
        <taxon>Cyanophyceae</taxon>
        <taxon>Oscillatoriophycideae</taxon>
        <taxon>Chroococcales</taxon>
        <taxon>Aphanothecaceae</taxon>
        <taxon>Rubidibacter</taxon>
    </lineage>
</organism>
<dbReference type="Proteomes" id="UP000016960">
    <property type="component" value="Unassembled WGS sequence"/>
</dbReference>
<evidence type="ECO:0000313" key="1">
    <source>
        <dbReference type="EMBL" id="ERN41504.1"/>
    </source>
</evidence>
<gene>
    <name evidence="1" type="ORF">KR51_00020830</name>
</gene>
<name>U5DLP3_9CHRO</name>
<sequence>MNNSKDELLQAICSELYSAPEDESSFDTFEENVQDLIEKYGTQGVLSDAISILMNQSKTKCWYLSASIISWLVEEGINLPYDSSYLVAALYVCLKRFPNLGANGIDDGNNLVWTIAHSLKGVDYDSDWEPLEDNEVIKHMQSIQKLD</sequence>
<dbReference type="OrthoDB" id="582008at2"/>
<dbReference type="eggNOG" id="ENOG502ZTV6">
    <property type="taxonomic scope" value="Bacteria"/>
</dbReference>
<reference evidence="1 2" key="1">
    <citation type="submission" date="2013-05" db="EMBL/GenBank/DDBJ databases">
        <title>Draft genome sequence of Rubidibacter lacunae KORDI 51-2.</title>
        <authorList>
            <person name="Choi D.H."/>
            <person name="Noh J.H."/>
            <person name="Kwon K.-K."/>
            <person name="Lee J.-H."/>
            <person name="Ryu J.-Y."/>
        </authorList>
    </citation>
    <scope>NUCLEOTIDE SEQUENCE [LARGE SCALE GENOMIC DNA]</scope>
    <source>
        <strain evidence="1 2">KORDI 51-2</strain>
    </source>
</reference>
<proteinExistence type="predicted"/>
<dbReference type="InParanoid" id="U5DLP3"/>
<evidence type="ECO:0000313" key="2">
    <source>
        <dbReference type="Proteomes" id="UP000016960"/>
    </source>
</evidence>
<comment type="caution">
    <text evidence="1">The sequence shown here is derived from an EMBL/GenBank/DDBJ whole genome shotgun (WGS) entry which is preliminary data.</text>
</comment>